<dbReference type="GO" id="GO:0000155">
    <property type="term" value="F:phosphorelay sensor kinase activity"/>
    <property type="evidence" value="ECO:0007669"/>
    <property type="project" value="InterPro"/>
</dbReference>
<dbReference type="PANTHER" id="PTHR43547">
    <property type="entry name" value="TWO-COMPONENT HISTIDINE KINASE"/>
    <property type="match status" value="1"/>
</dbReference>
<dbReference type="OrthoDB" id="9792686at2"/>
<dbReference type="InterPro" id="IPR033463">
    <property type="entry name" value="sCache_3"/>
</dbReference>
<dbReference type="PANTHER" id="PTHR43547:SF10">
    <property type="entry name" value="SENSOR HISTIDINE KINASE DCUS"/>
    <property type="match status" value="1"/>
</dbReference>
<keyword evidence="6" id="KW-0808">Transferase</keyword>
<evidence type="ECO:0000256" key="1">
    <source>
        <dbReference type="ARBA" id="ARBA00000085"/>
    </source>
</evidence>
<dbReference type="InterPro" id="IPR039506">
    <property type="entry name" value="SPOB_a"/>
</dbReference>
<dbReference type="InterPro" id="IPR035965">
    <property type="entry name" value="PAS-like_dom_sf"/>
</dbReference>
<comment type="catalytic activity">
    <reaction evidence="1">
        <text>ATP + protein L-histidine = ADP + protein N-phospho-L-histidine.</text>
        <dbReference type="EC" id="2.7.13.3"/>
    </reaction>
</comment>
<evidence type="ECO:0000256" key="13">
    <source>
        <dbReference type="ARBA" id="ARBA00023136"/>
    </source>
</evidence>
<feature type="domain" description="Histidine kinase" evidence="15">
    <location>
        <begin position="362"/>
        <end position="557"/>
    </location>
</feature>
<evidence type="ECO:0000256" key="5">
    <source>
        <dbReference type="ARBA" id="ARBA00022553"/>
    </source>
</evidence>
<dbReference type="InterPro" id="IPR036890">
    <property type="entry name" value="HATPase_C_sf"/>
</dbReference>
<keyword evidence="5" id="KW-0597">Phosphoprotein</keyword>
<dbReference type="EC" id="2.7.13.3" evidence="3"/>
<keyword evidence="11 14" id="KW-1133">Transmembrane helix</keyword>
<dbReference type="SMART" id="SM00091">
    <property type="entry name" value="PAS"/>
    <property type="match status" value="1"/>
</dbReference>
<feature type="transmembrane region" description="Helical" evidence="14">
    <location>
        <begin position="203"/>
        <end position="222"/>
    </location>
</feature>
<keyword evidence="12" id="KW-0902">Two-component regulatory system</keyword>
<dbReference type="PRINTS" id="PR00344">
    <property type="entry name" value="BCTRLSENSOR"/>
</dbReference>
<dbReference type="EMBL" id="NKHG01000014">
    <property type="protein sequence ID" value="PCK22996.1"/>
    <property type="molecule type" value="Genomic_DNA"/>
</dbReference>
<dbReference type="Gene3D" id="3.30.565.10">
    <property type="entry name" value="Histidine kinase-like ATPase, C-terminal domain"/>
    <property type="match status" value="1"/>
</dbReference>
<keyword evidence="9 16" id="KW-0418">Kinase</keyword>
<dbReference type="Pfam" id="PF02518">
    <property type="entry name" value="HATPase_c"/>
    <property type="match status" value="1"/>
</dbReference>
<dbReference type="SUPFAM" id="SSF55874">
    <property type="entry name" value="ATPase domain of HSP90 chaperone/DNA topoisomerase II/histidine kinase"/>
    <property type="match status" value="1"/>
</dbReference>
<dbReference type="InterPro" id="IPR004358">
    <property type="entry name" value="Sig_transdc_His_kin-like_C"/>
</dbReference>
<comment type="subcellular location">
    <subcellularLocation>
        <location evidence="2">Cell membrane</location>
        <topology evidence="2">Multi-pass membrane protein</topology>
    </subcellularLocation>
</comment>
<evidence type="ECO:0000313" key="17">
    <source>
        <dbReference type="Proteomes" id="UP000228754"/>
    </source>
</evidence>
<keyword evidence="10" id="KW-0067">ATP-binding</keyword>
<evidence type="ECO:0000256" key="12">
    <source>
        <dbReference type="ARBA" id="ARBA00023012"/>
    </source>
</evidence>
<proteinExistence type="predicted"/>
<evidence type="ECO:0000256" key="11">
    <source>
        <dbReference type="ARBA" id="ARBA00022989"/>
    </source>
</evidence>
<dbReference type="SUPFAM" id="SSF55785">
    <property type="entry name" value="PYP-like sensor domain (PAS domain)"/>
    <property type="match status" value="1"/>
</dbReference>
<evidence type="ECO:0000256" key="6">
    <source>
        <dbReference type="ARBA" id="ARBA00022679"/>
    </source>
</evidence>
<dbReference type="Pfam" id="PF14689">
    <property type="entry name" value="SPOB_a"/>
    <property type="match status" value="1"/>
</dbReference>
<keyword evidence="13 14" id="KW-0472">Membrane</keyword>
<dbReference type="Pfam" id="PF13426">
    <property type="entry name" value="PAS_9"/>
    <property type="match status" value="1"/>
</dbReference>
<dbReference type="GO" id="GO:0005524">
    <property type="term" value="F:ATP binding"/>
    <property type="evidence" value="ECO:0007669"/>
    <property type="project" value="UniProtKB-KW"/>
</dbReference>
<evidence type="ECO:0000256" key="4">
    <source>
        <dbReference type="ARBA" id="ARBA00022475"/>
    </source>
</evidence>
<evidence type="ECO:0000256" key="14">
    <source>
        <dbReference type="SAM" id="Phobius"/>
    </source>
</evidence>
<evidence type="ECO:0000313" key="16">
    <source>
        <dbReference type="EMBL" id="PCK22996.1"/>
    </source>
</evidence>
<dbReference type="Gene3D" id="1.10.287.130">
    <property type="match status" value="1"/>
</dbReference>
<comment type="caution">
    <text evidence="16">The sequence shown here is derived from an EMBL/GenBank/DDBJ whole genome shotgun (WGS) entry which is preliminary data.</text>
</comment>
<dbReference type="SMART" id="SM00387">
    <property type="entry name" value="HATPase_c"/>
    <property type="match status" value="1"/>
</dbReference>
<evidence type="ECO:0000256" key="7">
    <source>
        <dbReference type="ARBA" id="ARBA00022692"/>
    </source>
</evidence>
<dbReference type="InterPro" id="IPR016120">
    <property type="entry name" value="Sig_transdc_His_kin_SpoOB"/>
</dbReference>
<dbReference type="NCBIfam" id="TIGR00229">
    <property type="entry name" value="sensory_box"/>
    <property type="match status" value="1"/>
</dbReference>
<reference evidence="16 17" key="1">
    <citation type="submission" date="2017-06" db="EMBL/GenBank/DDBJ databases">
        <title>Draft Genome Sequence of Bacillus sp Strain 36R Isolated from saline sediment at Atanasia, Sonora, Mexico.</title>
        <authorList>
            <person name="Sanchez Diaz R."/>
            <person name="Quiroz Macias M.E."/>
            <person name="Ibarra Gamez J.C."/>
            <person name="Enciso Ibarra J."/>
            <person name="Gomez Gil B."/>
            <person name="Galaviz Silva L."/>
        </authorList>
    </citation>
    <scope>NUCLEOTIDE SEQUENCE [LARGE SCALE GENOMIC DNA]</scope>
    <source>
        <strain evidence="16 17">36R_ATNSAL</strain>
    </source>
</reference>
<dbReference type="InterPro" id="IPR000014">
    <property type="entry name" value="PAS"/>
</dbReference>
<keyword evidence="7 14" id="KW-0812">Transmembrane</keyword>
<dbReference type="AlphaFoldDB" id="A0A2A5J0W4"/>
<dbReference type="InterPro" id="IPR003594">
    <property type="entry name" value="HATPase_dom"/>
</dbReference>
<dbReference type="GO" id="GO:0005886">
    <property type="term" value="C:plasma membrane"/>
    <property type="evidence" value="ECO:0007669"/>
    <property type="project" value="UniProtKB-SubCell"/>
</dbReference>
<dbReference type="Gene3D" id="3.30.450.20">
    <property type="entry name" value="PAS domain"/>
    <property type="match status" value="2"/>
</dbReference>
<accession>A0A2A5J0W4</accession>
<dbReference type="InterPro" id="IPR029151">
    <property type="entry name" value="Sensor-like_sf"/>
</dbReference>
<gene>
    <name evidence="16" type="ORF">CEY02_02285</name>
</gene>
<sequence length="562" mass="63806">MRQIPLLSSILDRGRIRKDTGEKMMRKRLKLQQLSIRWKLTILTYFVVIFALLIGGIVLVGGIQQTEERELRKRLMNTARTVAEMNEVKQALADQTKERSRLQHAIEEIRIIQDTDYIVVMDMDHIRLTHPVKTRIGQRSEGTDEEPAFAEHIYFSEAEGELGTAIRAFYPVKDEKFNQTGVVLVGRTLPSMADILGEMKQDILMILLLTLSFGLVGSFLLARHIKQQMFKLEPHEIVRMLEERTATFHSINEGVIAIDNQHMITIFNEKAKQIFGVTGDVVGRNIWDVLSDTRLPEIIDRAEPVYNEEIHMSGKRIMSSRIPIVMKKKIIGAVAIFQDRTEAAKLAEELTGVKNFVDGLRVQNHEHMNKLHTIAGLIQLGKADQALDLAFQTTEEQEHVTDFLHRVIQHDAVAGLLMSKIRRGKELGIKVEVDENSCLHDFPERLDQHDMTKLLGNLIENAFASFDSIERETKLISISIDQTEDVLAILIEDHGSGIEEEMIPHIFDKGFTHGKENGTGYGLYIVKTIIDKGMGNVEVTSSIGIGTTFSIEFPMIIEERDR</sequence>
<dbReference type="SUPFAM" id="SSF55890">
    <property type="entry name" value="Sporulation response regulatory protein Spo0B"/>
    <property type="match status" value="1"/>
</dbReference>
<dbReference type="SUPFAM" id="SSF103190">
    <property type="entry name" value="Sensory domain-like"/>
    <property type="match status" value="1"/>
</dbReference>
<organism evidence="16 17">
    <name type="scientific">Bacillus pumilus</name>
    <name type="common">Bacillus mesentericus</name>
    <dbReference type="NCBI Taxonomy" id="1408"/>
    <lineage>
        <taxon>Bacteria</taxon>
        <taxon>Bacillati</taxon>
        <taxon>Bacillota</taxon>
        <taxon>Bacilli</taxon>
        <taxon>Bacillales</taxon>
        <taxon>Bacillaceae</taxon>
        <taxon>Bacillus</taxon>
    </lineage>
</organism>
<dbReference type="Proteomes" id="UP000228754">
    <property type="component" value="Unassembled WGS sequence"/>
</dbReference>
<evidence type="ECO:0000256" key="10">
    <source>
        <dbReference type="ARBA" id="ARBA00022840"/>
    </source>
</evidence>
<dbReference type="InterPro" id="IPR005467">
    <property type="entry name" value="His_kinase_dom"/>
</dbReference>
<evidence type="ECO:0000256" key="9">
    <source>
        <dbReference type="ARBA" id="ARBA00022777"/>
    </source>
</evidence>
<evidence type="ECO:0000256" key="3">
    <source>
        <dbReference type="ARBA" id="ARBA00012438"/>
    </source>
</evidence>
<keyword evidence="4" id="KW-1003">Cell membrane</keyword>
<protein>
    <recommendedName>
        <fullName evidence="3">histidine kinase</fullName>
        <ecNumber evidence="3">2.7.13.3</ecNumber>
    </recommendedName>
</protein>
<evidence type="ECO:0000259" key="15">
    <source>
        <dbReference type="PROSITE" id="PS50109"/>
    </source>
</evidence>
<name>A0A2A5J0W4_BACPU</name>
<keyword evidence="8" id="KW-0547">Nucleotide-binding</keyword>
<evidence type="ECO:0000256" key="2">
    <source>
        <dbReference type="ARBA" id="ARBA00004651"/>
    </source>
</evidence>
<evidence type="ECO:0000256" key="8">
    <source>
        <dbReference type="ARBA" id="ARBA00022741"/>
    </source>
</evidence>
<feature type="transmembrane region" description="Helical" evidence="14">
    <location>
        <begin position="42"/>
        <end position="63"/>
    </location>
</feature>
<dbReference type="PROSITE" id="PS50109">
    <property type="entry name" value="HIS_KIN"/>
    <property type="match status" value="1"/>
</dbReference>
<dbReference type="Pfam" id="PF17203">
    <property type="entry name" value="sCache_3_2"/>
    <property type="match status" value="1"/>
</dbReference>
<dbReference type="CDD" id="cd00130">
    <property type="entry name" value="PAS"/>
    <property type="match status" value="1"/>
</dbReference>